<dbReference type="RefSeq" id="WP_323296977.1">
    <property type="nucleotide sequence ID" value="NZ_JAYFUM010000012.1"/>
</dbReference>
<feature type="compositionally biased region" description="Low complexity" evidence="9">
    <location>
        <begin position="31"/>
        <end position="41"/>
    </location>
</feature>
<dbReference type="SMART" id="SM00892">
    <property type="entry name" value="Endonuclease_NS"/>
    <property type="match status" value="1"/>
</dbReference>
<gene>
    <name evidence="12" type="ORF">VB248_11765</name>
</gene>
<keyword evidence="6 8" id="KW-0378">Hydrolase</keyword>
<dbReference type="PANTHER" id="PTHR13966">
    <property type="entry name" value="ENDONUCLEASE RELATED"/>
    <property type="match status" value="1"/>
</dbReference>
<keyword evidence="5 8" id="KW-0255">Endonuclease</keyword>
<evidence type="ECO:0000256" key="1">
    <source>
        <dbReference type="ARBA" id="ARBA00001946"/>
    </source>
</evidence>
<reference evidence="12 13" key="1">
    <citation type="submission" date="2023-12" db="EMBL/GenBank/DDBJ databases">
        <title>Novel species of the genus Arcicella isolated from rivers.</title>
        <authorList>
            <person name="Lu H."/>
        </authorList>
    </citation>
    <scope>NUCLEOTIDE SEQUENCE [LARGE SCALE GENOMIC DNA]</scope>
    <source>
        <strain evidence="12 13">KCTC 23307</strain>
    </source>
</reference>
<dbReference type="SMART" id="SM00477">
    <property type="entry name" value="NUC"/>
    <property type="match status" value="1"/>
</dbReference>
<dbReference type="PANTHER" id="PTHR13966:SF5">
    <property type="entry name" value="ENDONUCLEASE G, MITOCHONDRIAL"/>
    <property type="match status" value="1"/>
</dbReference>
<comment type="cofactor">
    <cofactor evidence="1 8">
        <name>Mg(2+)</name>
        <dbReference type="ChEBI" id="CHEBI:18420"/>
    </cofactor>
</comment>
<evidence type="ECO:0000259" key="10">
    <source>
        <dbReference type="SMART" id="SM00477"/>
    </source>
</evidence>
<dbReference type="InterPro" id="IPR044929">
    <property type="entry name" value="DNA/RNA_non-sp_Endonuclease_sf"/>
</dbReference>
<keyword evidence="3 8" id="KW-0540">Nuclease</keyword>
<accession>A0ABU5QAE5</accession>
<dbReference type="InterPro" id="IPR020821">
    <property type="entry name" value="ENPP1-3/EXOG-like_nuc-like"/>
</dbReference>
<evidence type="ECO:0000313" key="13">
    <source>
        <dbReference type="Proteomes" id="UP001302949"/>
    </source>
</evidence>
<evidence type="ECO:0000256" key="7">
    <source>
        <dbReference type="ARBA" id="ARBA00022842"/>
    </source>
</evidence>
<feature type="region of interest" description="Disordered" evidence="9">
    <location>
        <begin position="31"/>
        <end position="65"/>
    </location>
</feature>
<evidence type="ECO:0000256" key="8">
    <source>
        <dbReference type="RuleBase" id="RU366055"/>
    </source>
</evidence>
<evidence type="ECO:0000256" key="4">
    <source>
        <dbReference type="ARBA" id="ARBA00022723"/>
    </source>
</evidence>
<dbReference type="CDD" id="cd00091">
    <property type="entry name" value="NUC"/>
    <property type="match status" value="1"/>
</dbReference>
<sequence length="329" mass="37519">MGKIKFLLFLLLLGVFLYYWGKPQPLKSLGRDLSSLSNSSKKSTKENPEEVKPDKEESTFLEEKSKELTDGIKEEVSKKVEESVLDIIKNKLFSDKKGSTESSNDLDKYIPFSKHNNEIVRHKAFILNYREEYEQASWVLHKLSSEAVTGHEPRSNEFIEDPSVETGSAVTQDYSRSGFDRGHLCPAGDFKHDKELQDETFYMSNMSPQVPDFNRGIWNHLESKVRTWVSTKGEFIVLTGPILTTGLERIGRINKIAVPKAYYKIVYDPAEQKAVAFLVPNEGSSKSIKSFAVSIDKIEALTGIDFFEKLPDTLEQKIESKNNIQSWYE</sequence>
<comment type="caution">
    <text evidence="12">The sequence shown here is derived from an EMBL/GenBank/DDBJ whole genome shotgun (WGS) entry which is preliminary data.</text>
</comment>
<dbReference type="InterPro" id="IPR044925">
    <property type="entry name" value="His-Me_finger_sf"/>
</dbReference>
<name>A0ABU5QAE5_9BACT</name>
<evidence type="ECO:0000256" key="3">
    <source>
        <dbReference type="ARBA" id="ARBA00022722"/>
    </source>
</evidence>
<dbReference type="InterPro" id="IPR018524">
    <property type="entry name" value="DNA/RNA_endonuclease_AS"/>
</dbReference>
<evidence type="ECO:0000259" key="11">
    <source>
        <dbReference type="SMART" id="SM00892"/>
    </source>
</evidence>
<dbReference type="Pfam" id="PF01223">
    <property type="entry name" value="Endonuclease_NS"/>
    <property type="match status" value="1"/>
</dbReference>
<keyword evidence="13" id="KW-1185">Reference proteome</keyword>
<protein>
    <recommendedName>
        <fullName evidence="8">Endonuclease</fullName>
        <ecNumber evidence="8">3.1.30.-</ecNumber>
    </recommendedName>
</protein>
<dbReference type="InterPro" id="IPR040255">
    <property type="entry name" value="Non-specific_endonuclease"/>
</dbReference>
<organism evidence="12 13">
    <name type="scientific">Arcicella rigui</name>
    <dbReference type="NCBI Taxonomy" id="797020"/>
    <lineage>
        <taxon>Bacteria</taxon>
        <taxon>Pseudomonadati</taxon>
        <taxon>Bacteroidota</taxon>
        <taxon>Cytophagia</taxon>
        <taxon>Cytophagales</taxon>
        <taxon>Flectobacillaceae</taxon>
        <taxon>Arcicella</taxon>
    </lineage>
</organism>
<evidence type="ECO:0000313" key="12">
    <source>
        <dbReference type="EMBL" id="MEA5139818.1"/>
    </source>
</evidence>
<dbReference type="SUPFAM" id="SSF54060">
    <property type="entry name" value="His-Me finger endonucleases"/>
    <property type="match status" value="1"/>
</dbReference>
<feature type="domain" description="DNA/RNA non-specific endonuclease/pyrophosphatase/phosphodiesterase" evidence="11">
    <location>
        <begin position="121"/>
        <end position="313"/>
    </location>
</feature>
<dbReference type="GO" id="GO:0004519">
    <property type="term" value="F:endonuclease activity"/>
    <property type="evidence" value="ECO:0007669"/>
    <property type="project" value="UniProtKB-KW"/>
</dbReference>
<dbReference type="EC" id="3.1.30.-" evidence="8"/>
<keyword evidence="7" id="KW-0460">Magnesium</keyword>
<evidence type="ECO:0000256" key="6">
    <source>
        <dbReference type="ARBA" id="ARBA00022801"/>
    </source>
</evidence>
<feature type="domain" description="ENPP1-3/EXOG-like endonuclease/phosphodiesterase" evidence="10">
    <location>
        <begin position="122"/>
        <end position="313"/>
    </location>
</feature>
<comment type="similarity">
    <text evidence="2 8">Belongs to the DNA/RNA non-specific endonuclease family.</text>
</comment>
<dbReference type="Proteomes" id="UP001302949">
    <property type="component" value="Unassembled WGS sequence"/>
</dbReference>
<evidence type="ECO:0000256" key="9">
    <source>
        <dbReference type="SAM" id="MobiDB-lite"/>
    </source>
</evidence>
<dbReference type="EMBL" id="JAYFUM010000012">
    <property type="protein sequence ID" value="MEA5139818.1"/>
    <property type="molecule type" value="Genomic_DNA"/>
</dbReference>
<dbReference type="Gene3D" id="3.40.570.10">
    <property type="entry name" value="Extracellular Endonuclease, subunit A"/>
    <property type="match status" value="1"/>
</dbReference>
<evidence type="ECO:0000256" key="5">
    <source>
        <dbReference type="ARBA" id="ARBA00022759"/>
    </source>
</evidence>
<dbReference type="PROSITE" id="PS01070">
    <property type="entry name" value="NUCLEASE_NON_SPEC"/>
    <property type="match status" value="1"/>
</dbReference>
<keyword evidence="4 8" id="KW-0479">Metal-binding</keyword>
<evidence type="ECO:0000256" key="2">
    <source>
        <dbReference type="ARBA" id="ARBA00010052"/>
    </source>
</evidence>
<proteinExistence type="inferred from homology"/>
<feature type="compositionally biased region" description="Basic and acidic residues" evidence="9">
    <location>
        <begin position="43"/>
        <end position="65"/>
    </location>
</feature>
<dbReference type="InterPro" id="IPR001604">
    <property type="entry name" value="Endo_G_ENPP1-like_dom"/>
</dbReference>